<accession>A0A556TMB4</accession>
<keyword evidence="2" id="KW-1185">Reference proteome</keyword>
<dbReference type="EMBL" id="VCAZ01000006">
    <property type="protein sequence ID" value="TSK22492.1"/>
    <property type="molecule type" value="Genomic_DNA"/>
</dbReference>
<dbReference type="AlphaFoldDB" id="A0A556TMB4"/>
<comment type="caution">
    <text evidence="1">The sequence shown here is derived from an EMBL/GenBank/DDBJ whole genome shotgun (WGS) entry which is preliminary data.</text>
</comment>
<gene>
    <name evidence="1" type="ORF">Baya_1850</name>
</gene>
<dbReference type="Proteomes" id="UP000319801">
    <property type="component" value="Unassembled WGS sequence"/>
</dbReference>
<organism evidence="1 2">
    <name type="scientific">Bagarius yarrelli</name>
    <name type="common">Goonch</name>
    <name type="synonym">Bagrus yarrelli</name>
    <dbReference type="NCBI Taxonomy" id="175774"/>
    <lineage>
        <taxon>Eukaryota</taxon>
        <taxon>Metazoa</taxon>
        <taxon>Chordata</taxon>
        <taxon>Craniata</taxon>
        <taxon>Vertebrata</taxon>
        <taxon>Euteleostomi</taxon>
        <taxon>Actinopterygii</taxon>
        <taxon>Neopterygii</taxon>
        <taxon>Teleostei</taxon>
        <taxon>Ostariophysi</taxon>
        <taxon>Siluriformes</taxon>
        <taxon>Sisoridae</taxon>
        <taxon>Sisorinae</taxon>
        <taxon>Bagarius</taxon>
    </lineage>
</organism>
<sequence length="108" mass="12413">MPKQTGLVMAFADGVRACQLAGQQCHGEGEEEEEEEEEEERWQKTSHFRHSVWVEIVCPKSISVRVQCVRELTGSRGLWYRTSVSGGEHQDVPTLQMSYNYKAFLHNK</sequence>
<evidence type="ECO:0000313" key="2">
    <source>
        <dbReference type="Proteomes" id="UP000319801"/>
    </source>
</evidence>
<name>A0A556TMB4_BAGYA</name>
<protein>
    <submittedName>
        <fullName evidence="1">Uncharacterized protein</fullName>
    </submittedName>
</protein>
<reference evidence="1 2" key="1">
    <citation type="journal article" date="2019" name="Genome Biol. Evol.">
        <title>Whole-Genome Sequencing of the Giant Devil Catfish, Bagarius yarrelli.</title>
        <authorList>
            <person name="Jiang W."/>
            <person name="Lv Y."/>
            <person name="Cheng L."/>
            <person name="Yang K."/>
            <person name="Chao B."/>
            <person name="Wang X."/>
            <person name="Li Y."/>
            <person name="Pan X."/>
            <person name="You X."/>
            <person name="Zhang Y."/>
            <person name="Yang J."/>
            <person name="Li J."/>
            <person name="Zhang X."/>
            <person name="Liu S."/>
            <person name="Sun C."/>
            <person name="Yang J."/>
            <person name="Shi Q."/>
        </authorList>
    </citation>
    <scope>NUCLEOTIDE SEQUENCE [LARGE SCALE GENOMIC DNA]</scope>
    <source>
        <strain evidence="1">JWS20170419001</strain>
        <tissue evidence="1">Muscle</tissue>
    </source>
</reference>
<evidence type="ECO:0000313" key="1">
    <source>
        <dbReference type="EMBL" id="TSK22492.1"/>
    </source>
</evidence>
<proteinExistence type="predicted"/>